<accession>A0ABD0VHY7</accession>
<feature type="signal peptide" evidence="1">
    <location>
        <begin position="1"/>
        <end position="18"/>
    </location>
</feature>
<gene>
    <name evidence="2" type="ORF">M5K25_005180</name>
</gene>
<keyword evidence="3" id="KW-1185">Reference proteome</keyword>
<proteinExistence type="predicted"/>
<evidence type="ECO:0000313" key="3">
    <source>
        <dbReference type="Proteomes" id="UP001552299"/>
    </source>
</evidence>
<reference evidence="2 3" key="1">
    <citation type="journal article" date="2024" name="Plant Biotechnol. J.">
        <title>Dendrobium thyrsiflorum genome and its molecular insights into genes involved in important horticultural traits.</title>
        <authorList>
            <person name="Chen B."/>
            <person name="Wang J.Y."/>
            <person name="Zheng P.J."/>
            <person name="Li K.L."/>
            <person name="Liang Y.M."/>
            <person name="Chen X.F."/>
            <person name="Zhang C."/>
            <person name="Zhao X."/>
            <person name="He X."/>
            <person name="Zhang G.Q."/>
            <person name="Liu Z.J."/>
            <person name="Xu Q."/>
        </authorList>
    </citation>
    <scope>NUCLEOTIDE SEQUENCE [LARGE SCALE GENOMIC DNA]</scope>
    <source>
        <strain evidence="2">GZMU011</strain>
    </source>
</reference>
<sequence length="117" mass="13181">MDFRFLLLALRFLQLAVRFSLLAPRFSCCRFSISQLALGFPPALRFLQLLAARFRLLANSYKGVLTSHYVGYLFEFYWLLGSVNGSKENGCVGRQDGTTQGRHGGKTFGRGMKALIH</sequence>
<organism evidence="2 3">
    <name type="scientific">Dendrobium thyrsiflorum</name>
    <name type="common">Pinecone-like raceme dendrobium</name>
    <name type="synonym">Orchid</name>
    <dbReference type="NCBI Taxonomy" id="117978"/>
    <lineage>
        <taxon>Eukaryota</taxon>
        <taxon>Viridiplantae</taxon>
        <taxon>Streptophyta</taxon>
        <taxon>Embryophyta</taxon>
        <taxon>Tracheophyta</taxon>
        <taxon>Spermatophyta</taxon>
        <taxon>Magnoliopsida</taxon>
        <taxon>Liliopsida</taxon>
        <taxon>Asparagales</taxon>
        <taxon>Orchidaceae</taxon>
        <taxon>Epidendroideae</taxon>
        <taxon>Malaxideae</taxon>
        <taxon>Dendrobiinae</taxon>
        <taxon>Dendrobium</taxon>
    </lineage>
</organism>
<name>A0ABD0VHY7_DENTH</name>
<keyword evidence="1" id="KW-0732">Signal</keyword>
<protein>
    <recommendedName>
        <fullName evidence="4">Secreted protein</fullName>
    </recommendedName>
</protein>
<evidence type="ECO:0008006" key="4">
    <source>
        <dbReference type="Google" id="ProtNLM"/>
    </source>
</evidence>
<dbReference type="Proteomes" id="UP001552299">
    <property type="component" value="Unassembled WGS sequence"/>
</dbReference>
<comment type="caution">
    <text evidence="2">The sequence shown here is derived from an EMBL/GenBank/DDBJ whole genome shotgun (WGS) entry which is preliminary data.</text>
</comment>
<evidence type="ECO:0000256" key="1">
    <source>
        <dbReference type="SAM" id="SignalP"/>
    </source>
</evidence>
<dbReference type="AlphaFoldDB" id="A0ABD0VHY7"/>
<evidence type="ECO:0000313" key="2">
    <source>
        <dbReference type="EMBL" id="KAL0924363.1"/>
    </source>
</evidence>
<dbReference type="EMBL" id="JANQDX010000005">
    <property type="protein sequence ID" value="KAL0924363.1"/>
    <property type="molecule type" value="Genomic_DNA"/>
</dbReference>
<feature type="chain" id="PRO_5044761100" description="Secreted protein" evidence="1">
    <location>
        <begin position="19"/>
        <end position="117"/>
    </location>
</feature>